<dbReference type="InterPro" id="IPR008715">
    <property type="entry name" value="SAM-MeTfrase_NodS-like"/>
</dbReference>
<keyword evidence="2" id="KW-1185">Reference proteome</keyword>
<gene>
    <name evidence="1" type="ORF">GJW-30_1_04422</name>
</gene>
<accession>A0A0S3Q101</accession>
<protein>
    <submittedName>
        <fullName evidence="1">Uncharacterized protein</fullName>
    </submittedName>
</protein>
<dbReference type="Pfam" id="PF05401">
    <property type="entry name" value="NodS"/>
    <property type="match status" value="1"/>
</dbReference>
<dbReference type="CDD" id="cd02440">
    <property type="entry name" value="AdoMet_MTases"/>
    <property type="match status" value="1"/>
</dbReference>
<sequence>MCFTQGLSGMKKSRSLPPHYFEDMFAGSTDPWQLETSRYEQAKYAHTVRSLKGRNYENGFEIGCAGGTLTSQIAPLTLSLLSVDVSSIALAKAAKRCVLQRHVRFERMTFPRDAPQAERYDLIVLSEVAYYWDDADLQLAATELRRLLAPGGDLLMVHWIGETDYPQSGDDVVSKLHSALSDAVCVQTEERDVKYRLDIWQRRL</sequence>
<dbReference type="SUPFAM" id="SSF53335">
    <property type="entry name" value="S-adenosyl-L-methionine-dependent methyltransferases"/>
    <property type="match status" value="1"/>
</dbReference>
<proteinExistence type="predicted"/>
<reference evidence="1 2" key="1">
    <citation type="submission" date="2015-08" db="EMBL/GenBank/DDBJ databases">
        <title>Investigation of the bacterial diversity of lava forest soil.</title>
        <authorList>
            <person name="Lee J.S."/>
        </authorList>
    </citation>
    <scope>NUCLEOTIDE SEQUENCE [LARGE SCALE GENOMIC DNA]</scope>
    <source>
        <strain evidence="1 2">GJW-30</strain>
    </source>
</reference>
<dbReference type="EMBL" id="AP014946">
    <property type="protein sequence ID" value="BAT61860.1"/>
    <property type="molecule type" value="Genomic_DNA"/>
</dbReference>
<dbReference type="AlphaFoldDB" id="A0A0S3Q101"/>
<evidence type="ECO:0000313" key="1">
    <source>
        <dbReference type="EMBL" id="BAT61860.1"/>
    </source>
</evidence>
<dbReference type="Gene3D" id="3.40.50.150">
    <property type="entry name" value="Vaccinia Virus protein VP39"/>
    <property type="match status" value="1"/>
</dbReference>
<name>A0A0S3Q101_9BRAD</name>
<dbReference type="GO" id="GO:0008757">
    <property type="term" value="F:S-adenosylmethionine-dependent methyltransferase activity"/>
    <property type="evidence" value="ECO:0007669"/>
    <property type="project" value="InterPro"/>
</dbReference>
<organism evidence="1 2">
    <name type="scientific">Variibacter gotjawalensis</name>
    <dbReference type="NCBI Taxonomy" id="1333996"/>
    <lineage>
        <taxon>Bacteria</taxon>
        <taxon>Pseudomonadati</taxon>
        <taxon>Pseudomonadota</taxon>
        <taxon>Alphaproteobacteria</taxon>
        <taxon>Hyphomicrobiales</taxon>
        <taxon>Nitrobacteraceae</taxon>
        <taxon>Variibacter</taxon>
    </lineage>
</organism>
<dbReference type="InterPro" id="IPR029063">
    <property type="entry name" value="SAM-dependent_MTases_sf"/>
</dbReference>
<dbReference type="Proteomes" id="UP000236884">
    <property type="component" value="Chromosome"/>
</dbReference>
<evidence type="ECO:0000313" key="2">
    <source>
        <dbReference type="Proteomes" id="UP000236884"/>
    </source>
</evidence>
<dbReference type="KEGG" id="vgo:GJW-30_1_04422"/>
<dbReference type="GO" id="GO:0009312">
    <property type="term" value="P:oligosaccharide biosynthetic process"/>
    <property type="evidence" value="ECO:0007669"/>
    <property type="project" value="InterPro"/>
</dbReference>